<dbReference type="GO" id="GO:0071014">
    <property type="term" value="C:post-mRNA release spliceosomal complex"/>
    <property type="evidence" value="ECO:0007669"/>
    <property type="project" value="TreeGrafter"/>
</dbReference>
<evidence type="ECO:0000313" key="12">
    <source>
        <dbReference type="Proteomes" id="UP000027361"/>
    </source>
</evidence>
<feature type="region of interest" description="Disordered" evidence="10">
    <location>
        <begin position="200"/>
        <end position="224"/>
    </location>
</feature>
<comment type="caution">
    <text evidence="11">The sequence shown here is derived from an EMBL/GenBank/DDBJ whole genome shotgun (WGS) entry which is preliminary data.</text>
</comment>
<comment type="function">
    <text evidence="1 9">Involved in pre-mRNA splicing.</text>
</comment>
<protein>
    <recommendedName>
        <fullName evidence="4 9">Pre-mRNA-splicing factor SYF2</fullName>
    </recommendedName>
</protein>
<dbReference type="Pfam" id="PF08231">
    <property type="entry name" value="SYF2"/>
    <property type="match status" value="1"/>
</dbReference>
<evidence type="ECO:0000256" key="4">
    <source>
        <dbReference type="ARBA" id="ARBA00014745"/>
    </source>
</evidence>
<dbReference type="FunCoup" id="A0A066VY61">
    <property type="interactions" value="322"/>
</dbReference>
<dbReference type="GeneID" id="25264491"/>
<dbReference type="GO" id="GO:0000974">
    <property type="term" value="C:Prp19 complex"/>
    <property type="evidence" value="ECO:0007669"/>
    <property type="project" value="TreeGrafter"/>
</dbReference>
<keyword evidence="12" id="KW-1185">Reference proteome</keyword>
<evidence type="ECO:0000256" key="6">
    <source>
        <dbReference type="ARBA" id="ARBA00022728"/>
    </source>
</evidence>
<feature type="region of interest" description="Disordered" evidence="10">
    <location>
        <begin position="1"/>
        <end position="132"/>
    </location>
</feature>
<dbReference type="RefSeq" id="XP_013243085.1">
    <property type="nucleotide sequence ID" value="XM_013387631.1"/>
</dbReference>
<evidence type="ECO:0000256" key="10">
    <source>
        <dbReference type="SAM" id="MobiDB-lite"/>
    </source>
</evidence>
<dbReference type="EMBL" id="JMSN01000044">
    <property type="protein sequence ID" value="KDN45228.1"/>
    <property type="molecule type" value="Genomic_DNA"/>
</dbReference>
<dbReference type="GO" id="GO:0000398">
    <property type="term" value="P:mRNA splicing, via spliceosome"/>
    <property type="evidence" value="ECO:0007669"/>
    <property type="project" value="UniProtKB-UniRule"/>
</dbReference>
<evidence type="ECO:0000256" key="3">
    <source>
        <dbReference type="ARBA" id="ARBA00010028"/>
    </source>
</evidence>
<keyword evidence="8 9" id="KW-0539">Nucleus</keyword>
<dbReference type="InParanoid" id="A0A066VY61"/>
<evidence type="ECO:0000256" key="9">
    <source>
        <dbReference type="RuleBase" id="RU367148"/>
    </source>
</evidence>
<feature type="region of interest" description="Disordered" evidence="10">
    <location>
        <begin position="261"/>
        <end position="280"/>
    </location>
</feature>
<dbReference type="PANTHER" id="PTHR13264">
    <property type="entry name" value="GCIP-INTERACTING PROTEIN P29"/>
    <property type="match status" value="1"/>
</dbReference>
<dbReference type="Proteomes" id="UP000027361">
    <property type="component" value="Unassembled WGS sequence"/>
</dbReference>
<dbReference type="AlphaFoldDB" id="A0A066VY61"/>
<feature type="compositionally biased region" description="Low complexity" evidence="10">
    <location>
        <begin position="202"/>
        <end position="214"/>
    </location>
</feature>
<name>A0A066VY61_TILAU</name>
<reference evidence="11 12" key="1">
    <citation type="submission" date="2014-05" db="EMBL/GenBank/DDBJ databases">
        <title>Draft genome sequence of a rare smut relative, Tilletiaria anomala UBC 951.</title>
        <authorList>
            <consortium name="DOE Joint Genome Institute"/>
            <person name="Toome M."/>
            <person name="Kuo A."/>
            <person name="Henrissat B."/>
            <person name="Lipzen A."/>
            <person name="Tritt A."/>
            <person name="Yoshinaga Y."/>
            <person name="Zane M."/>
            <person name="Barry K."/>
            <person name="Grigoriev I.V."/>
            <person name="Spatafora J.W."/>
            <person name="Aimea M.C."/>
        </authorList>
    </citation>
    <scope>NUCLEOTIDE SEQUENCE [LARGE SCALE GENOMIC DNA]</scope>
    <source>
        <strain evidence="11 12">UBC 951</strain>
    </source>
</reference>
<comment type="similarity">
    <text evidence="3 9">Belongs to the SYF2 family.</text>
</comment>
<evidence type="ECO:0000256" key="1">
    <source>
        <dbReference type="ARBA" id="ARBA00003777"/>
    </source>
</evidence>
<accession>A0A066VY61</accession>
<proteinExistence type="inferred from homology"/>
<keyword evidence="6 9" id="KW-0747">Spliceosome</keyword>
<dbReference type="HOGENOM" id="CLU_051065_0_1_1"/>
<dbReference type="InterPro" id="IPR013260">
    <property type="entry name" value="mRNA_splic_SYF2"/>
</dbReference>
<evidence type="ECO:0000313" key="11">
    <source>
        <dbReference type="EMBL" id="KDN45228.1"/>
    </source>
</evidence>
<organism evidence="11 12">
    <name type="scientific">Tilletiaria anomala (strain ATCC 24038 / CBS 436.72 / UBC 951)</name>
    <dbReference type="NCBI Taxonomy" id="1037660"/>
    <lineage>
        <taxon>Eukaryota</taxon>
        <taxon>Fungi</taxon>
        <taxon>Dikarya</taxon>
        <taxon>Basidiomycota</taxon>
        <taxon>Ustilaginomycotina</taxon>
        <taxon>Exobasidiomycetes</taxon>
        <taxon>Georgefischeriales</taxon>
        <taxon>Tilletiariaceae</taxon>
        <taxon>Tilletiaria</taxon>
    </lineage>
</organism>
<comment type="subcellular location">
    <subcellularLocation>
        <location evidence="2 9">Nucleus</location>
    </subcellularLocation>
</comment>
<keyword evidence="5 9" id="KW-0507">mRNA processing</keyword>
<gene>
    <name evidence="11" type="ORF">K437DRAFT_256672</name>
</gene>
<dbReference type="PANTHER" id="PTHR13264:SF5">
    <property type="entry name" value="PRE-MRNA-SPLICING FACTOR SYF2"/>
    <property type="match status" value="1"/>
</dbReference>
<evidence type="ECO:0000256" key="2">
    <source>
        <dbReference type="ARBA" id="ARBA00004123"/>
    </source>
</evidence>
<dbReference type="OrthoDB" id="199717at2759"/>
<evidence type="ECO:0000256" key="8">
    <source>
        <dbReference type="ARBA" id="ARBA00023242"/>
    </source>
</evidence>
<sequence>MASAEPVASVNGESRGKGKGKAREEDVKKGKVIDTAQGEEAFASLSATPTDQEDGSSDAANVAATPKLTMAERMAKMKQLQGKMAATSRANRKDLVTEQKKAKEPVFKKDTTNSRKLAKAERMLDERDEMERGEDIDRNRNWQYSIEDSERWENKLEQKEEMRDKGAVDFETAAERSYNRKIRELKPNVKAYQATRDEPLVGAADAGPSSASSSLIRRQEEAGDQLISRSDLDSAYAHLSYGDHKPSDADVDRLVTHLNLEKAQRQKRGRSREEDPDGEVTYINDYNKRFNEKVKRFYDKYTTEIRENFERGTAL</sequence>
<keyword evidence="7 9" id="KW-0508">mRNA splicing</keyword>
<feature type="compositionally biased region" description="Basic and acidic residues" evidence="10">
    <location>
        <begin position="21"/>
        <end position="32"/>
    </location>
</feature>
<evidence type="ECO:0000256" key="7">
    <source>
        <dbReference type="ARBA" id="ARBA00023187"/>
    </source>
</evidence>
<dbReference type="GO" id="GO:0071013">
    <property type="term" value="C:catalytic step 2 spliceosome"/>
    <property type="evidence" value="ECO:0007669"/>
    <property type="project" value="TreeGrafter"/>
</dbReference>
<feature type="compositionally biased region" description="Basic and acidic residues" evidence="10">
    <location>
        <begin position="91"/>
        <end position="132"/>
    </location>
</feature>
<comment type="subunit">
    <text evidence="9">May be part of a spliceosome complex.</text>
</comment>
<evidence type="ECO:0000256" key="5">
    <source>
        <dbReference type="ARBA" id="ARBA00022664"/>
    </source>
</evidence>
<dbReference type="OMA" id="RRRMHND"/>
<dbReference type="STRING" id="1037660.A0A066VY61"/>